<keyword evidence="3" id="KW-0964">Secreted</keyword>
<proteinExistence type="inferred from homology"/>
<dbReference type="AlphaFoldDB" id="A0A8S1H157"/>
<feature type="signal peptide" evidence="5">
    <location>
        <begin position="1"/>
        <end position="16"/>
    </location>
</feature>
<feature type="chain" id="PRO_5035725518" evidence="5">
    <location>
        <begin position="17"/>
        <end position="410"/>
    </location>
</feature>
<comment type="similarity">
    <text evidence="2">Belongs to the nematode transthyretin-like family.</text>
</comment>
<dbReference type="OrthoDB" id="5805447at2759"/>
<dbReference type="InterPro" id="IPR038479">
    <property type="entry name" value="Transthyretin-like_sf"/>
</dbReference>
<sequence>MKTLLVLAATLSVVHAGIIGSEQSVAVKGRLLCHDKPASGVRVKMYEKDVLMDTKLDDKSSDGNGEFYLSGSDSEVTSIDPRVNIYHDCDDGWTPCQRRITIGVPDQYISSGKTPTKTFDMGTIQLAGKIRRRNTRLHSSTFCPQNGLPFDYNTCNPEVRSQCPSGFTCRQATDSTSSNETLHLCCESASMTIGDWLAESKLAPQIFPQAPINLLQSVQLFPIDKTTIFPPVHVGDEVVVISYPNVVSAIVQAVDLPMSLGSGYAHILTTVDPAYRPFALAFNYNIPLTESVSSLSISSGGGSFSFVDNTTSLPQQDSYRAQYVVFVFYTNTPLQLTSEGLMSNCSDVRCLFNDSPIASSLSRPVAGTLFYLTAEKTMFKISDSPQYNSANSKLAILLNLFICIYKIYKS</sequence>
<dbReference type="Gene3D" id="2.60.40.3330">
    <property type="match status" value="1"/>
</dbReference>
<protein>
    <submittedName>
        <fullName evidence="6">Uncharacterized protein</fullName>
    </submittedName>
</protein>
<dbReference type="PANTHER" id="PTHR21700:SF111">
    <property type="entry name" value="TRANSTHYRETIN-LIKE FAMILY PROTEIN"/>
    <property type="match status" value="1"/>
</dbReference>
<comment type="caution">
    <text evidence="6">The sequence shown here is derived from an EMBL/GenBank/DDBJ whole genome shotgun (WGS) entry which is preliminary data.</text>
</comment>
<accession>A0A8S1H157</accession>
<dbReference type="EMBL" id="CAJGYM010000008">
    <property type="protein sequence ID" value="CAD6188438.1"/>
    <property type="molecule type" value="Genomic_DNA"/>
</dbReference>
<dbReference type="InterPro" id="IPR001534">
    <property type="entry name" value="Transthyretin-like"/>
</dbReference>
<evidence type="ECO:0000313" key="7">
    <source>
        <dbReference type="Proteomes" id="UP000835052"/>
    </source>
</evidence>
<dbReference type="GO" id="GO:0005576">
    <property type="term" value="C:extracellular region"/>
    <property type="evidence" value="ECO:0007669"/>
    <property type="project" value="UniProtKB-SubCell"/>
</dbReference>
<dbReference type="PANTHER" id="PTHR21700">
    <property type="entry name" value="TRANSTHYRETIN-LIKE FAMILY PROTEIN-RELATED"/>
    <property type="match status" value="1"/>
</dbReference>
<evidence type="ECO:0000256" key="2">
    <source>
        <dbReference type="ARBA" id="ARBA00010112"/>
    </source>
</evidence>
<keyword evidence="7" id="KW-1185">Reference proteome</keyword>
<dbReference type="Proteomes" id="UP000835052">
    <property type="component" value="Unassembled WGS sequence"/>
</dbReference>
<evidence type="ECO:0000256" key="3">
    <source>
        <dbReference type="ARBA" id="ARBA00022525"/>
    </source>
</evidence>
<organism evidence="6 7">
    <name type="scientific">Caenorhabditis auriculariae</name>
    <dbReference type="NCBI Taxonomy" id="2777116"/>
    <lineage>
        <taxon>Eukaryota</taxon>
        <taxon>Metazoa</taxon>
        <taxon>Ecdysozoa</taxon>
        <taxon>Nematoda</taxon>
        <taxon>Chromadorea</taxon>
        <taxon>Rhabditida</taxon>
        <taxon>Rhabditina</taxon>
        <taxon>Rhabditomorpha</taxon>
        <taxon>Rhabditoidea</taxon>
        <taxon>Rhabditidae</taxon>
        <taxon>Peloderinae</taxon>
        <taxon>Caenorhabditis</taxon>
    </lineage>
</organism>
<comment type="subcellular location">
    <subcellularLocation>
        <location evidence="1">Secreted</location>
    </subcellularLocation>
</comment>
<gene>
    <name evidence="6" type="ORF">CAUJ_LOCUS4357</name>
</gene>
<reference evidence="6" key="1">
    <citation type="submission" date="2020-10" db="EMBL/GenBank/DDBJ databases">
        <authorList>
            <person name="Kikuchi T."/>
        </authorList>
    </citation>
    <scope>NUCLEOTIDE SEQUENCE</scope>
    <source>
        <strain evidence="6">NKZ352</strain>
    </source>
</reference>
<dbReference type="Pfam" id="PF01060">
    <property type="entry name" value="TTR-52"/>
    <property type="match status" value="1"/>
</dbReference>
<name>A0A8S1H157_9PELO</name>
<evidence type="ECO:0000256" key="4">
    <source>
        <dbReference type="ARBA" id="ARBA00022729"/>
    </source>
</evidence>
<evidence type="ECO:0000313" key="6">
    <source>
        <dbReference type="EMBL" id="CAD6188438.1"/>
    </source>
</evidence>
<evidence type="ECO:0000256" key="5">
    <source>
        <dbReference type="SAM" id="SignalP"/>
    </source>
</evidence>
<dbReference type="GO" id="GO:0009986">
    <property type="term" value="C:cell surface"/>
    <property type="evidence" value="ECO:0007669"/>
    <property type="project" value="InterPro"/>
</dbReference>
<evidence type="ECO:0000256" key="1">
    <source>
        <dbReference type="ARBA" id="ARBA00004613"/>
    </source>
</evidence>
<keyword evidence="4 5" id="KW-0732">Signal</keyword>